<dbReference type="OrthoDB" id="8015853at2759"/>
<evidence type="ECO:0000256" key="2">
    <source>
        <dbReference type="ARBA" id="ARBA00022729"/>
    </source>
</evidence>
<accession>A0A1W0WGG7</accession>
<dbReference type="SMART" id="SM00365">
    <property type="entry name" value="LRR_SD22"/>
    <property type="match status" value="6"/>
</dbReference>
<proteinExistence type="predicted"/>
<dbReference type="EMBL" id="MTYJ01000107">
    <property type="protein sequence ID" value="OQV14291.1"/>
    <property type="molecule type" value="Genomic_DNA"/>
</dbReference>
<evidence type="ECO:0000256" key="4">
    <source>
        <dbReference type="SAM" id="SignalP"/>
    </source>
</evidence>
<dbReference type="SUPFAM" id="SSF52058">
    <property type="entry name" value="L domain-like"/>
    <property type="match status" value="1"/>
</dbReference>
<keyword evidence="1" id="KW-0433">Leucine-rich repeat</keyword>
<dbReference type="SUPFAM" id="SSF52047">
    <property type="entry name" value="RNI-like"/>
    <property type="match status" value="1"/>
</dbReference>
<evidence type="ECO:0000256" key="3">
    <source>
        <dbReference type="ARBA" id="ARBA00022737"/>
    </source>
</evidence>
<reference evidence="6" key="1">
    <citation type="submission" date="2017-01" db="EMBL/GenBank/DDBJ databases">
        <title>Comparative genomics of anhydrobiosis in the tardigrade Hypsibius dujardini.</title>
        <authorList>
            <person name="Yoshida Y."/>
            <person name="Koutsovoulos G."/>
            <person name="Laetsch D."/>
            <person name="Stevens L."/>
            <person name="Kumar S."/>
            <person name="Horikawa D."/>
            <person name="Ishino K."/>
            <person name="Komine S."/>
            <person name="Tomita M."/>
            <person name="Blaxter M."/>
            <person name="Arakawa K."/>
        </authorList>
    </citation>
    <scope>NUCLEOTIDE SEQUENCE [LARGE SCALE GENOMIC DNA]</scope>
    <source>
        <strain evidence="6">Z151</strain>
    </source>
</reference>
<feature type="chain" id="PRO_5012935586" evidence="4">
    <location>
        <begin position="17"/>
        <end position="1064"/>
    </location>
</feature>
<dbReference type="PANTHER" id="PTHR45842">
    <property type="entry name" value="SYNAPTIC ADHESION-LIKE MOLECULE SALM"/>
    <property type="match status" value="1"/>
</dbReference>
<dbReference type="PROSITE" id="PS51450">
    <property type="entry name" value="LRR"/>
    <property type="match status" value="3"/>
</dbReference>
<keyword evidence="2 4" id="KW-0732">Signal</keyword>
<dbReference type="Proteomes" id="UP000192578">
    <property type="component" value="Unassembled WGS sequence"/>
</dbReference>
<name>A0A1W0WGG7_HYPEX</name>
<organism evidence="5 6">
    <name type="scientific">Hypsibius exemplaris</name>
    <name type="common">Freshwater tardigrade</name>
    <dbReference type="NCBI Taxonomy" id="2072580"/>
    <lineage>
        <taxon>Eukaryota</taxon>
        <taxon>Metazoa</taxon>
        <taxon>Ecdysozoa</taxon>
        <taxon>Tardigrada</taxon>
        <taxon>Eutardigrada</taxon>
        <taxon>Parachela</taxon>
        <taxon>Hypsibioidea</taxon>
        <taxon>Hypsibiidae</taxon>
        <taxon>Hypsibius</taxon>
    </lineage>
</organism>
<protein>
    <submittedName>
        <fullName evidence="5">Chaoptin</fullName>
    </submittedName>
</protein>
<dbReference type="InterPro" id="IPR050467">
    <property type="entry name" value="LRFN"/>
</dbReference>
<dbReference type="InterPro" id="IPR032675">
    <property type="entry name" value="LRR_dom_sf"/>
</dbReference>
<dbReference type="AlphaFoldDB" id="A0A1W0WGG7"/>
<evidence type="ECO:0000313" key="5">
    <source>
        <dbReference type="EMBL" id="OQV14291.1"/>
    </source>
</evidence>
<gene>
    <name evidence="5" type="ORF">BV898_11528</name>
</gene>
<keyword evidence="3" id="KW-0677">Repeat</keyword>
<dbReference type="SMART" id="SM00369">
    <property type="entry name" value="LRR_TYP"/>
    <property type="match status" value="23"/>
</dbReference>
<dbReference type="InterPro" id="IPR001611">
    <property type="entry name" value="Leu-rich_rpt"/>
</dbReference>
<evidence type="ECO:0000256" key="1">
    <source>
        <dbReference type="ARBA" id="ARBA00022614"/>
    </source>
</evidence>
<dbReference type="Gene3D" id="3.80.10.10">
    <property type="entry name" value="Ribonuclease Inhibitor"/>
    <property type="match status" value="6"/>
</dbReference>
<feature type="signal peptide" evidence="4">
    <location>
        <begin position="1"/>
        <end position="16"/>
    </location>
</feature>
<evidence type="ECO:0000313" key="6">
    <source>
        <dbReference type="Proteomes" id="UP000192578"/>
    </source>
</evidence>
<dbReference type="SMART" id="SM00364">
    <property type="entry name" value="LRR_BAC"/>
    <property type="match status" value="7"/>
</dbReference>
<keyword evidence="6" id="KW-1185">Reference proteome</keyword>
<sequence>MWLPMLFMFLLGGIKSEIPDLPRCPLNLEVLLPCRCGSPLLRGLKITCPGVNLPLLSKRLRILGKSHLAILEVNGGSIRKWDRFLLGNVTMLQVIFRGVGMRIMEDRALSERNIAIINKFALPNNELEEVPNVVASLRALKILDMSFNRLKSFPASILQGLPLEEINLAGNQLTAISPKAFAGLPALISLNLAFNKLTTVPDFGLPYQHGLKLLNMSGNLLRSIGPNEFRNLSYVTTLDLSQNQLNTLDDNVIRGTSRLQILLMDHNKFTELPVGLFAMGMTLTNISFAYNELQSLAPEIIGGLYYVQELKLDHNKFKSIPTGFIANKFHLVTLDLSWNPITTLEEKALDGLKNITFIDLSHCSLTTIKSMGIGDLQGLNTLLLNDNELSRIDADGLGFLPSIQSLDLSRNRITSLRDLQIAKMIGVMSLDLSHNHIQSARSVDMPKLSMLMDLDLSFNGLRDLSPGCFKDFLSLRSLKLHDNALKFVDAGTFGTMNGLLELDMSNNNITNFQRFALRGLRAIRVIKLDNNFITEFFQITTTLGSASLRNNSIREIKRSSFPRANALSIMDLSFNNISVIEPESFKFLYILQTLNLRGNHLTAIPKAELVNRVTLQNLDLGQNDISTVDYDSFTGLRLRNLSLDRNRITSFNETALKSLAELLELRMGGNLLRQLDPSMFKGMSSLNMLDMTGNLYGEISSDAFGELYSVRRISLSRNRLQSFPRRIFERNAYLEEVDFSGNLMRVIPSHLDENPGHLRALNFSDNRLEEILGSPNLPYVEKLDLSHNSFQRLSLSALSKLTGLRELRLNDNPMEILSDASMTSNLEVLSLDSTLLHVVPFSLLMALNQDNSSLSFRNMSVQCDCRVAGLQEFLRLKQNTSQEVCAFPAALEGVAIVNATLGTNCGVQLNSARNYLTAKQLLDLQAARAGDAIVLRWTSKEPVDIYSFSVTVKYENQSIQAPKQNIPYDVDSYAVEDLSYSKSYTACVQPFDTDRKRVGIASCKLVRLGSMDVTGTSSVLQKNDFRVFITVPYIGSTRREIIFGVESYLPPVCSVRDSAFLLVG</sequence>
<comment type="caution">
    <text evidence="5">The sequence shown here is derived from an EMBL/GenBank/DDBJ whole genome shotgun (WGS) entry which is preliminary data.</text>
</comment>
<dbReference type="InterPro" id="IPR003591">
    <property type="entry name" value="Leu-rich_rpt_typical-subtyp"/>
</dbReference>
<dbReference type="Pfam" id="PF13855">
    <property type="entry name" value="LRR_8"/>
    <property type="match status" value="6"/>
</dbReference>